<dbReference type="EMBL" id="BAAARJ010000006">
    <property type="protein sequence ID" value="GAA2609205.1"/>
    <property type="molecule type" value="Genomic_DNA"/>
</dbReference>
<keyword evidence="3" id="KW-1185">Reference proteome</keyword>
<feature type="region of interest" description="Disordered" evidence="1">
    <location>
        <begin position="87"/>
        <end position="115"/>
    </location>
</feature>
<feature type="compositionally biased region" description="Basic and acidic residues" evidence="1">
    <location>
        <begin position="277"/>
        <end position="307"/>
    </location>
</feature>
<evidence type="ECO:0000313" key="2">
    <source>
        <dbReference type="EMBL" id="GAA2609205.1"/>
    </source>
</evidence>
<comment type="caution">
    <text evidence="2">The sequence shown here is derived from an EMBL/GenBank/DDBJ whole genome shotgun (WGS) entry which is preliminary data.</text>
</comment>
<feature type="region of interest" description="Disordered" evidence="1">
    <location>
        <begin position="272"/>
        <end position="321"/>
    </location>
</feature>
<accession>A0ABP6CCD7</accession>
<dbReference type="SUPFAM" id="SSF55729">
    <property type="entry name" value="Acyl-CoA N-acyltransferases (Nat)"/>
    <property type="match status" value="1"/>
</dbReference>
<proteinExistence type="predicted"/>
<dbReference type="Gene3D" id="3.40.630.30">
    <property type="match status" value="1"/>
</dbReference>
<gene>
    <name evidence="2" type="ORF">GCM10009863_23470</name>
</gene>
<dbReference type="Proteomes" id="UP001501447">
    <property type="component" value="Unassembled WGS sequence"/>
</dbReference>
<reference evidence="3" key="1">
    <citation type="journal article" date="2019" name="Int. J. Syst. Evol. Microbiol.">
        <title>The Global Catalogue of Microorganisms (GCM) 10K type strain sequencing project: providing services to taxonomists for standard genome sequencing and annotation.</title>
        <authorList>
            <consortium name="The Broad Institute Genomics Platform"/>
            <consortium name="The Broad Institute Genome Sequencing Center for Infectious Disease"/>
            <person name="Wu L."/>
            <person name="Ma J."/>
        </authorList>
    </citation>
    <scope>NUCLEOTIDE SEQUENCE [LARGE SCALE GENOMIC DNA]</scope>
    <source>
        <strain evidence="3">JCM 16373</strain>
    </source>
</reference>
<sequence>MRHNGIEPAQLVRQLSLPACEVVLPSDAPALAAQVSYEPLWPRFLFAAPSMRLHRPLGTLWPYAQLLLAGPESGRLLGWLDTAPVFTRDGTARPPDGGRGPAGNGPGKGRGLPGGWDDLMRRAVEGLRAGHRPDALAMMSLSLLPEARGTGLGAAAIALARALAARLELRAVLAPVRPTLKAACPHTPMGEYVRRVRPDGLPADPWLRTHVRAGGRIAGIAAASTVMEAPLEDWATWGAALPPEGDATIAGGLAPLELLPDGRSARYTEPNVWVIHSPERPGDSGSPERAEHTRQARHPEPPEHPERSGGLTARPRNLDPA</sequence>
<dbReference type="InterPro" id="IPR016181">
    <property type="entry name" value="Acyl_CoA_acyltransferase"/>
</dbReference>
<protein>
    <recommendedName>
        <fullName evidence="4">N-acetyltransferase</fullName>
    </recommendedName>
</protein>
<organism evidence="2 3">
    <name type="scientific">Streptomyces axinellae</name>
    <dbReference type="NCBI Taxonomy" id="552788"/>
    <lineage>
        <taxon>Bacteria</taxon>
        <taxon>Bacillati</taxon>
        <taxon>Actinomycetota</taxon>
        <taxon>Actinomycetes</taxon>
        <taxon>Kitasatosporales</taxon>
        <taxon>Streptomycetaceae</taxon>
        <taxon>Streptomyces</taxon>
    </lineage>
</organism>
<dbReference type="RefSeq" id="WP_344564930.1">
    <property type="nucleotide sequence ID" value="NZ_BAAARJ010000006.1"/>
</dbReference>
<evidence type="ECO:0000313" key="3">
    <source>
        <dbReference type="Proteomes" id="UP001501447"/>
    </source>
</evidence>
<evidence type="ECO:0000256" key="1">
    <source>
        <dbReference type="SAM" id="MobiDB-lite"/>
    </source>
</evidence>
<name>A0ABP6CCD7_9ACTN</name>
<evidence type="ECO:0008006" key="4">
    <source>
        <dbReference type="Google" id="ProtNLM"/>
    </source>
</evidence>
<feature type="compositionally biased region" description="Gly residues" evidence="1">
    <location>
        <begin position="97"/>
        <end position="114"/>
    </location>
</feature>